<evidence type="ECO:0000313" key="2">
    <source>
        <dbReference type="Proteomes" id="UP000237105"/>
    </source>
</evidence>
<accession>A0A2P5BKF0</accession>
<evidence type="ECO:0000313" key="1">
    <source>
        <dbReference type="EMBL" id="PON49258.1"/>
    </source>
</evidence>
<dbReference type="AlphaFoldDB" id="A0A2P5BKF0"/>
<protein>
    <submittedName>
        <fullName evidence="1">Uncharacterized protein</fullName>
    </submittedName>
</protein>
<keyword evidence="2" id="KW-1185">Reference proteome</keyword>
<reference evidence="2" key="1">
    <citation type="submission" date="2016-06" db="EMBL/GenBank/DDBJ databases">
        <title>Parallel loss of symbiosis genes in relatives of nitrogen-fixing non-legume Parasponia.</title>
        <authorList>
            <person name="Van Velzen R."/>
            <person name="Holmer R."/>
            <person name="Bu F."/>
            <person name="Rutten L."/>
            <person name="Van Zeijl A."/>
            <person name="Liu W."/>
            <person name="Santuari L."/>
            <person name="Cao Q."/>
            <person name="Sharma T."/>
            <person name="Shen D."/>
            <person name="Roswanjaya Y."/>
            <person name="Wardhani T."/>
            <person name="Kalhor M.S."/>
            <person name="Jansen J."/>
            <person name="Van den Hoogen J."/>
            <person name="Gungor B."/>
            <person name="Hartog M."/>
            <person name="Hontelez J."/>
            <person name="Verver J."/>
            <person name="Yang W.-C."/>
            <person name="Schijlen E."/>
            <person name="Repin R."/>
            <person name="Schilthuizen M."/>
            <person name="Schranz E."/>
            <person name="Heidstra R."/>
            <person name="Miyata K."/>
            <person name="Fedorova E."/>
            <person name="Kohlen W."/>
            <person name="Bisseling T."/>
            <person name="Smit S."/>
            <person name="Geurts R."/>
        </authorList>
    </citation>
    <scope>NUCLEOTIDE SEQUENCE [LARGE SCALE GENOMIC DNA]</scope>
    <source>
        <strain evidence="2">cv. WU1-14</strain>
    </source>
</reference>
<sequence>MFHFRDALNDFGLREQLQKISVRGRRKCRGRRLFRYEPKWQADAECADIVSAASDFNAFNGTPESFISCLSCCATELSTWSRRKFGNLRKKTTESWTVFSSSTNITGSNVVELTG</sequence>
<proteinExistence type="predicted"/>
<comment type="caution">
    <text evidence="1">The sequence shown here is derived from an EMBL/GenBank/DDBJ whole genome shotgun (WGS) entry which is preliminary data.</text>
</comment>
<name>A0A2P5BKF0_PARAD</name>
<gene>
    <name evidence="1" type="ORF">PanWU01x14_231330</name>
</gene>
<dbReference type="EMBL" id="JXTB01000264">
    <property type="protein sequence ID" value="PON49258.1"/>
    <property type="molecule type" value="Genomic_DNA"/>
</dbReference>
<dbReference type="Proteomes" id="UP000237105">
    <property type="component" value="Unassembled WGS sequence"/>
</dbReference>
<organism evidence="1 2">
    <name type="scientific">Parasponia andersonii</name>
    <name type="common">Sponia andersonii</name>
    <dbReference type="NCBI Taxonomy" id="3476"/>
    <lineage>
        <taxon>Eukaryota</taxon>
        <taxon>Viridiplantae</taxon>
        <taxon>Streptophyta</taxon>
        <taxon>Embryophyta</taxon>
        <taxon>Tracheophyta</taxon>
        <taxon>Spermatophyta</taxon>
        <taxon>Magnoliopsida</taxon>
        <taxon>eudicotyledons</taxon>
        <taxon>Gunneridae</taxon>
        <taxon>Pentapetalae</taxon>
        <taxon>rosids</taxon>
        <taxon>fabids</taxon>
        <taxon>Rosales</taxon>
        <taxon>Cannabaceae</taxon>
        <taxon>Parasponia</taxon>
    </lineage>
</organism>